<proteinExistence type="inferred from homology"/>
<evidence type="ECO:0000256" key="6">
    <source>
        <dbReference type="RuleBase" id="RU003903"/>
    </source>
</evidence>
<dbReference type="Gene3D" id="3.40.50.720">
    <property type="entry name" value="NAD(P)-binding Rossmann-like Domain"/>
    <property type="match status" value="1"/>
</dbReference>
<feature type="domain" description="Pyrroline-5-carboxylate reductase catalytic N-terminal" evidence="7">
    <location>
        <begin position="8"/>
        <end position="108"/>
    </location>
</feature>
<comment type="catalytic activity">
    <reaction evidence="4">
        <text>L-proline + NAD(+) = (S)-1-pyrroline-5-carboxylate + NADH + 2 H(+)</text>
        <dbReference type="Rhea" id="RHEA:14105"/>
        <dbReference type="ChEBI" id="CHEBI:15378"/>
        <dbReference type="ChEBI" id="CHEBI:17388"/>
        <dbReference type="ChEBI" id="CHEBI:57540"/>
        <dbReference type="ChEBI" id="CHEBI:57945"/>
        <dbReference type="ChEBI" id="CHEBI:60039"/>
        <dbReference type="EC" id="1.5.1.2"/>
    </reaction>
</comment>
<dbReference type="Gene3D" id="1.10.3730.10">
    <property type="entry name" value="ProC C-terminal domain-like"/>
    <property type="match status" value="1"/>
</dbReference>
<evidence type="ECO:0000259" key="8">
    <source>
        <dbReference type="Pfam" id="PF14748"/>
    </source>
</evidence>
<dbReference type="Pfam" id="PF03807">
    <property type="entry name" value="F420_oxidored"/>
    <property type="match status" value="1"/>
</dbReference>
<dbReference type="SUPFAM" id="SSF48179">
    <property type="entry name" value="6-phosphogluconate dehydrogenase C-terminal domain-like"/>
    <property type="match status" value="1"/>
</dbReference>
<dbReference type="InterPro" id="IPR029036">
    <property type="entry name" value="P5CR_dimer"/>
</dbReference>
<dbReference type="PANTHER" id="PTHR11645:SF0">
    <property type="entry name" value="PYRROLINE-5-CARBOXYLATE REDUCTASE 3"/>
    <property type="match status" value="1"/>
</dbReference>
<protein>
    <recommendedName>
        <fullName evidence="4 5">Pyrroline-5-carboxylate reductase</fullName>
        <shortName evidence="4">P5C reductase</shortName>
        <shortName evidence="4">P5CR</shortName>
        <ecNumber evidence="4 5">1.5.1.2</ecNumber>
    </recommendedName>
    <alternativeName>
        <fullName evidence="4">PCA reductase</fullName>
    </alternativeName>
</protein>
<keyword evidence="3 4" id="KW-0560">Oxidoreductase</keyword>
<comment type="similarity">
    <text evidence="1 4 6">Belongs to the pyrroline-5-carboxylate reductase family.</text>
</comment>
<feature type="domain" description="Pyrroline-5-carboxylate reductase dimerisation" evidence="8">
    <location>
        <begin position="171"/>
        <end position="275"/>
    </location>
</feature>
<dbReference type="NCBIfam" id="TIGR00112">
    <property type="entry name" value="proC"/>
    <property type="match status" value="1"/>
</dbReference>
<dbReference type="InterPro" id="IPR053790">
    <property type="entry name" value="P5CR-like_CS"/>
</dbReference>
<dbReference type="Pfam" id="PF14748">
    <property type="entry name" value="P5CR_dimer"/>
    <property type="match status" value="1"/>
</dbReference>
<evidence type="ECO:0000256" key="5">
    <source>
        <dbReference type="NCBIfam" id="TIGR00112"/>
    </source>
</evidence>
<dbReference type="GO" id="GO:0004735">
    <property type="term" value="F:pyrroline-5-carboxylate reductase activity"/>
    <property type="evidence" value="ECO:0007669"/>
    <property type="project" value="UniProtKB-EC"/>
</dbReference>
<keyword evidence="2 4" id="KW-0521">NADP</keyword>
<dbReference type="PROSITE" id="PS00521">
    <property type="entry name" value="P5CR"/>
    <property type="match status" value="1"/>
</dbReference>
<evidence type="ECO:0000313" key="9">
    <source>
        <dbReference type="EMBL" id="KAB1862338.1"/>
    </source>
</evidence>
<dbReference type="EMBL" id="WAAO01000003">
    <property type="protein sequence ID" value="KAB1862338.1"/>
    <property type="molecule type" value="Genomic_DNA"/>
</dbReference>
<evidence type="ECO:0000259" key="7">
    <source>
        <dbReference type="Pfam" id="PF03807"/>
    </source>
</evidence>
<organism evidence="9 10">
    <name type="scientific">Microbacterium algeriense</name>
    <dbReference type="NCBI Taxonomy" id="2615184"/>
    <lineage>
        <taxon>Bacteria</taxon>
        <taxon>Bacillati</taxon>
        <taxon>Actinomycetota</taxon>
        <taxon>Actinomycetes</taxon>
        <taxon>Micrococcales</taxon>
        <taxon>Microbacteriaceae</taxon>
        <taxon>Microbacterium</taxon>
    </lineage>
</organism>
<comment type="pathway">
    <text evidence="4 6">Amino-acid biosynthesis; L-proline biosynthesis; L-proline from L-glutamate 5-semialdehyde: step 1/1.</text>
</comment>
<comment type="function">
    <text evidence="4">Catalyzes the reduction of 1-pyrroline-5-carboxylate (PCA) to L-proline.</text>
</comment>
<accession>A0ABQ6V2L4</accession>
<dbReference type="GeneID" id="77477775"/>
<comment type="subcellular location">
    <subcellularLocation>
        <location evidence="4">Cytoplasm</location>
    </subcellularLocation>
</comment>
<dbReference type="RefSeq" id="WP_151459876.1">
    <property type="nucleotide sequence ID" value="NZ_WAAO01000003.1"/>
</dbReference>
<dbReference type="PANTHER" id="PTHR11645">
    <property type="entry name" value="PYRROLINE-5-CARBOXYLATE REDUCTASE"/>
    <property type="match status" value="1"/>
</dbReference>
<dbReference type="SUPFAM" id="SSF51735">
    <property type="entry name" value="NAD(P)-binding Rossmann-fold domains"/>
    <property type="match status" value="1"/>
</dbReference>
<evidence type="ECO:0000256" key="1">
    <source>
        <dbReference type="ARBA" id="ARBA00005525"/>
    </source>
</evidence>
<keyword evidence="4" id="KW-0963">Cytoplasm</keyword>
<comment type="catalytic activity">
    <reaction evidence="4 6">
        <text>L-proline + NADP(+) = (S)-1-pyrroline-5-carboxylate + NADPH + 2 H(+)</text>
        <dbReference type="Rhea" id="RHEA:14109"/>
        <dbReference type="ChEBI" id="CHEBI:15378"/>
        <dbReference type="ChEBI" id="CHEBI:17388"/>
        <dbReference type="ChEBI" id="CHEBI:57783"/>
        <dbReference type="ChEBI" id="CHEBI:58349"/>
        <dbReference type="ChEBI" id="CHEBI:60039"/>
        <dbReference type="EC" id="1.5.1.2"/>
    </reaction>
</comment>
<reference evidence="10" key="1">
    <citation type="submission" date="2019-09" db="EMBL/GenBank/DDBJ databases">
        <title>Whole genome sequencing of Microbacterium maritypicum.</title>
        <authorList>
            <person name="Lenchi N."/>
        </authorList>
    </citation>
    <scope>NUCLEOTIDE SEQUENCE [LARGE SCALE GENOMIC DNA]</scope>
    <source>
        <strain evidence="10">G1</strain>
    </source>
</reference>
<dbReference type="EC" id="1.5.1.2" evidence="4 5"/>
<evidence type="ECO:0000313" key="10">
    <source>
        <dbReference type="Proteomes" id="UP000478836"/>
    </source>
</evidence>
<dbReference type="HAMAP" id="MF_01925">
    <property type="entry name" value="P5C_reductase"/>
    <property type="match status" value="1"/>
</dbReference>
<gene>
    <name evidence="4" type="primary">proC</name>
    <name evidence="9" type="ORF">F6A08_15005</name>
</gene>
<dbReference type="PIRSF" id="PIRSF000193">
    <property type="entry name" value="Pyrrol-5-carb_rd"/>
    <property type="match status" value="1"/>
</dbReference>
<dbReference type="InterPro" id="IPR028939">
    <property type="entry name" value="P5C_Rdtase_cat_N"/>
</dbReference>
<sequence>MADSLPSLAFLGAGSMGGSILRGVVASGIHVDGGITATNRTTEKAEAFQGLAGVTSIALSDRPEGNAEAVAGARIVLVGVKPAMVPDLLREIAPHLAADTIVVSVAAGVTLQTFADVLGADARVIRSMPNTPSTVRKGVTGLAAGTAATADDLTLVRRLFQTVGAVVEVPESQIDALSTISGSGPAYVYLLIEEFTKAAVDMGFPESDARLMVEQTFIGATALLEDSGEEPAELRRRVTSPKGTTERAVAVLQDAHLDRTFADAAAAALARARELAAGA</sequence>
<evidence type="ECO:0000256" key="4">
    <source>
        <dbReference type="HAMAP-Rule" id="MF_01925"/>
    </source>
</evidence>
<keyword evidence="4 6" id="KW-0028">Amino-acid biosynthesis</keyword>
<keyword evidence="10" id="KW-1185">Reference proteome</keyword>
<name>A0ABQ6V2L4_9MICO</name>
<dbReference type="InterPro" id="IPR000304">
    <property type="entry name" value="Pyrroline-COOH_reductase"/>
</dbReference>
<keyword evidence="4 6" id="KW-0641">Proline biosynthesis</keyword>
<dbReference type="InterPro" id="IPR036291">
    <property type="entry name" value="NAD(P)-bd_dom_sf"/>
</dbReference>
<evidence type="ECO:0000256" key="3">
    <source>
        <dbReference type="ARBA" id="ARBA00023002"/>
    </source>
</evidence>
<evidence type="ECO:0000256" key="2">
    <source>
        <dbReference type="ARBA" id="ARBA00022857"/>
    </source>
</evidence>
<comment type="caution">
    <text evidence="9">The sequence shown here is derived from an EMBL/GenBank/DDBJ whole genome shotgun (WGS) entry which is preliminary data.</text>
</comment>
<dbReference type="InterPro" id="IPR008927">
    <property type="entry name" value="6-PGluconate_DH-like_C_sf"/>
</dbReference>
<dbReference type="Proteomes" id="UP000478836">
    <property type="component" value="Unassembled WGS sequence"/>
</dbReference>